<accession>A0ABY9DDB8</accession>
<reference evidence="4 5" key="1">
    <citation type="journal article" date="2023" name="Hortic Res">
        <title>The complete reference genome for grapevine (Vitis vinifera L.) genetics and breeding.</title>
        <authorList>
            <person name="Shi X."/>
            <person name="Cao S."/>
            <person name="Wang X."/>
            <person name="Huang S."/>
            <person name="Wang Y."/>
            <person name="Liu Z."/>
            <person name="Liu W."/>
            <person name="Leng X."/>
            <person name="Peng Y."/>
            <person name="Wang N."/>
            <person name="Wang Y."/>
            <person name="Ma Z."/>
            <person name="Xu X."/>
            <person name="Zhang F."/>
            <person name="Xue H."/>
            <person name="Zhong H."/>
            <person name="Wang Y."/>
            <person name="Zhang K."/>
            <person name="Velt A."/>
            <person name="Avia K."/>
            <person name="Holtgrawe D."/>
            <person name="Grimplet J."/>
            <person name="Matus J.T."/>
            <person name="Ware D."/>
            <person name="Wu X."/>
            <person name="Wang H."/>
            <person name="Liu C."/>
            <person name="Fang Y."/>
            <person name="Rustenholz C."/>
            <person name="Cheng Z."/>
            <person name="Xiao H."/>
            <person name="Zhou Y."/>
        </authorList>
    </citation>
    <scope>NUCLEOTIDE SEQUENCE [LARGE SCALE GENOMIC DNA]</scope>
    <source>
        <strain evidence="5">cv. Pinot noir / PN40024</strain>
        <tissue evidence="4">Leaf</tissue>
    </source>
</reference>
<dbReference type="EMBL" id="CP126661">
    <property type="protein sequence ID" value="WKA04575.1"/>
    <property type="molecule type" value="Genomic_DNA"/>
</dbReference>
<dbReference type="SUPFAM" id="SSF53098">
    <property type="entry name" value="Ribonuclease H-like"/>
    <property type="match status" value="1"/>
</dbReference>
<evidence type="ECO:0000259" key="3">
    <source>
        <dbReference type="PROSITE" id="PS50994"/>
    </source>
</evidence>
<dbReference type="InterPro" id="IPR039537">
    <property type="entry name" value="Retrotran_Ty1/copia-like"/>
</dbReference>
<dbReference type="InterPro" id="IPR012337">
    <property type="entry name" value="RNaseH-like_sf"/>
</dbReference>
<dbReference type="Pfam" id="PF22936">
    <property type="entry name" value="Pol_BBD"/>
    <property type="match status" value="1"/>
</dbReference>
<feature type="region of interest" description="Disordered" evidence="2">
    <location>
        <begin position="215"/>
        <end position="243"/>
    </location>
</feature>
<evidence type="ECO:0000313" key="5">
    <source>
        <dbReference type="Proteomes" id="UP001227230"/>
    </source>
</evidence>
<dbReference type="PANTHER" id="PTHR42648:SF18">
    <property type="entry name" value="RETROTRANSPOSON, UNCLASSIFIED-LIKE PROTEIN"/>
    <property type="match status" value="1"/>
</dbReference>
<sequence length="716" mass="81253">MSPSSNTSSVIPVFNGEHYHIWAVKMRFYLRSQGLWNVVMSEADPPPLGANPTVAQMKAYEEEKLKKDKAITCLHSGLTDHIFTKIMNLETPKQVWDKLQGEFEVSERVKTVRLLTLKREFELMKMKDDESVKDYSGRLMDVVNQMRLLGEAFTDQKVVEKIMVSVPQEFEAKISAIEESCDLQTLTIVELTSKLHAQEQRVLMKGDEATEGAFQANHKGKNSGNLQGKKFFKNNKGKAEGSSRKKKFRLALIVEEPTMLRKIFGTKQPEQNTSVTEEDKNDDEHLFVASQALSSHELNTWLIDSGCTSHMTKYLSIFTSIDRSVQPKVKLGNCEVVQAKGKGTIAISTKRGTKIVTNVLYIPDLDQNLLSVAQMLRNGYAVSFKENFCFITDVHGTEITKIKMNGNSFYLKLDLVKGHVFSAKIDESVVWHKRYGHFNLKSLRFMQEAGMVEDMPEISVNAQTCESCELGKQQRQPFPQNMSKRATHNLELIHSDICGPMSTASLSNNVYFALFIDDLSRMTWVYFLKTKSQVFSVFKSFKKMVETQSGQNVKVLRTDNGGEYISNNVFCQETGTVHQLTAPYSPQQDGVSERKNRTVMEMARCMLFEKKLPKLLWAEAVNTSVYLLNRLPTKSVQSKTPIEAWSGVKPSIKHLKVFGSFCYLHVSSVKRGKLDERAEKGVFVGYAAESKGYRIHSLSRMKIVISRDVHFDENSY</sequence>
<evidence type="ECO:0000313" key="4">
    <source>
        <dbReference type="EMBL" id="WKA04575.1"/>
    </source>
</evidence>
<dbReference type="Pfam" id="PF13976">
    <property type="entry name" value="gag_pre-integrs"/>
    <property type="match status" value="1"/>
</dbReference>
<evidence type="ECO:0000256" key="1">
    <source>
        <dbReference type="ARBA" id="ARBA00022670"/>
    </source>
</evidence>
<dbReference type="InterPro" id="IPR054722">
    <property type="entry name" value="PolX-like_BBD"/>
</dbReference>
<dbReference type="InterPro" id="IPR057670">
    <property type="entry name" value="SH3_retrovirus"/>
</dbReference>
<dbReference type="InterPro" id="IPR001584">
    <property type="entry name" value="Integrase_cat-core"/>
</dbReference>
<protein>
    <recommendedName>
        <fullName evidence="3">Integrase catalytic domain-containing protein</fullName>
    </recommendedName>
</protein>
<dbReference type="Pfam" id="PF00665">
    <property type="entry name" value="rve"/>
    <property type="match status" value="1"/>
</dbReference>
<keyword evidence="1" id="KW-0645">Protease</keyword>
<organism evidence="4 5">
    <name type="scientific">Vitis vinifera</name>
    <name type="common">Grape</name>
    <dbReference type="NCBI Taxonomy" id="29760"/>
    <lineage>
        <taxon>Eukaryota</taxon>
        <taxon>Viridiplantae</taxon>
        <taxon>Streptophyta</taxon>
        <taxon>Embryophyta</taxon>
        <taxon>Tracheophyta</taxon>
        <taxon>Spermatophyta</taxon>
        <taxon>Magnoliopsida</taxon>
        <taxon>eudicotyledons</taxon>
        <taxon>Gunneridae</taxon>
        <taxon>Pentapetalae</taxon>
        <taxon>rosids</taxon>
        <taxon>Vitales</taxon>
        <taxon>Vitaceae</taxon>
        <taxon>Viteae</taxon>
        <taxon>Vitis</taxon>
    </lineage>
</organism>
<evidence type="ECO:0000256" key="2">
    <source>
        <dbReference type="SAM" id="MobiDB-lite"/>
    </source>
</evidence>
<proteinExistence type="predicted"/>
<dbReference type="Pfam" id="PF14223">
    <property type="entry name" value="Retrotran_gag_2"/>
    <property type="match status" value="1"/>
</dbReference>
<keyword evidence="1" id="KW-0378">Hydrolase</keyword>
<dbReference type="InterPro" id="IPR036397">
    <property type="entry name" value="RNaseH_sf"/>
</dbReference>
<dbReference type="InterPro" id="IPR025724">
    <property type="entry name" value="GAG-pre-integrase_dom"/>
</dbReference>
<dbReference type="Pfam" id="PF25597">
    <property type="entry name" value="SH3_retrovirus"/>
    <property type="match status" value="1"/>
</dbReference>
<keyword evidence="5" id="KW-1185">Reference proteome</keyword>
<name>A0ABY9DDB8_VITVI</name>
<dbReference type="Proteomes" id="UP001227230">
    <property type="component" value="Chromosome 14"/>
</dbReference>
<dbReference type="Gene3D" id="3.30.420.10">
    <property type="entry name" value="Ribonuclease H-like superfamily/Ribonuclease H"/>
    <property type="match status" value="1"/>
</dbReference>
<dbReference type="PANTHER" id="PTHR42648">
    <property type="entry name" value="TRANSPOSASE, PUTATIVE-RELATED"/>
    <property type="match status" value="1"/>
</dbReference>
<gene>
    <name evidence="4" type="ORF">VitviT2T_022598</name>
</gene>
<feature type="domain" description="Integrase catalytic" evidence="3">
    <location>
        <begin position="475"/>
        <end position="649"/>
    </location>
</feature>
<dbReference type="PROSITE" id="PS50994">
    <property type="entry name" value="INTEGRASE"/>
    <property type="match status" value="1"/>
</dbReference>